<dbReference type="SFLD" id="SFLDS00003">
    <property type="entry name" value="Haloacid_Dehalogenase"/>
    <property type="match status" value="1"/>
</dbReference>
<gene>
    <name evidence="4" type="ORF">DCMF_13715</name>
</gene>
<dbReference type="Gene3D" id="1.10.150.520">
    <property type="match status" value="1"/>
</dbReference>
<proteinExistence type="predicted"/>
<evidence type="ECO:0000256" key="3">
    <source>
        <dbReference type="ARBA" id="ARBA00022842"/>
    </source>
</evidence>
<accession>A0A3G1KTA2</accession>
<dbReference type="SUPFAM" id="SSF56784">
    <property type="entry name" value="HAD-like"/>
    <property type="match status" value="1"/>
</dbReference>
<dbReference type="RefSeq" id="WP_148134942.1">
    <property type="nucleotide sequence ID" value="NZ_CP017634.1"/>
</dbReference>
<organism evidence="4 5">
    <name type="scientific">Formimonas warabiya</name>
    <dbReference type="NCBI Taxonomy" id="1761012"/>
    <lineage>
        <taxon>Bacteria</taxon>
        <taxon>Bacillati</taxon>
        <taxon>Bacillota</taxon>
        <taxon>Clostridia</taxon>
        <taxon>Eubacteriales</taxon>
        <taxon>Peptococcaceae</taxon>
        <taxon>Candidatus Formimonas</taxon>
    </lineage>
</organism>
<reference evidence="4 5" key="1">
    <citation type="submission" date="2016-10" db="EMBL/GenBank/DDBJ databases">
        <title>Complete Genome Sequence of Peptococcaceae strain DCMF.</title>
        <authorList>
            <person name="Edwards R.J."/>
            <person name="Holland S.I."/>
            <person name="Deshpande N.P."/>
            <person name="Wong Y.K."/>
            <person name="Ertan H."/>
            <person name="Manefield M."/>
            <person name="Russell T.L."/>
            <person name="Lee M.J."/>
        </authorList>
    </citation>
    <scope>NUCLEOTIDE SEQUENCE [LARGE SCALE GENOMIC DNA]</scope>
    <source>
        <strain evidence="4 5">DCMF</strain>
    </source>
</reference>
<dbReference type="InterPro" id="IPR051400">
    <property type="entry name" value="HAD-like_hydrolase"/>
</dbReference>
<evidence type="ECO:0000256" key="1">
    <source>
        <dbReference type="ARBA" id="ARBA00022723"/>
    </source>
</evidence>
<dbReference type="Gene3D" id="3.40.50.1000">
    <property type="entry name" value="HAD superfamily/HAD-like"/>
    <property type="match status" value="1"/>
</dbReference>
<dbReference type="PANTHER" id="PTHR46470">
    <property type="entry name" value="N-ACYLNEURAMINATE-9-PHOSPHATASE"/>
    <property type="match status" value="1"/>
</dbReference>
<dbReference type="SFLD" id="SFLDG01129">
    <property type="entry name" value="C1.5:_HAD__Beta-PGM__Phosphata"/>
    <property type="match status" value="1"/>
</dbReference>
<dbReference type="EMBL" id="CP017634">
    <property type="protein sequence ID" value="ATW25679.1"/>
    <property type="molecule type" value="Genomic_DNA"/>
</dbReference>
<keyword evidence="3" id="KW-0460">Magnesium</keyword>
<dbReference type="InterPro" id="IPR023214">
    <property type="entry name" value="HAD_sf"/>
</dbReference>
<keyword evidence="5" id="KW-1185">Reference proteome</keyword>
<evidence type="ECO:0000313" key="4">
    <source>
        <dbReference type="EMBL" id="ATW25679.1"/>
    </source>
</evidence>
<dbReference type="PANTHER" id="PTHR46470:SF2">
    <property type="entry name" value="GLYCERALDEHYDE 3-PHOSPHATE PHOSPHATASE"/>
    <property type="match status" value="1"/>
</dbReference>
<dbReference type="GO" id="GO:0046872">
    <property type="term" value="F:metal ion binding"/>
    <property type="evidence" value="ECO:0007669"/>
    <property type="project" value="UniProtKB-KW"/>
</dbReference>
<dbReference type="AlphaFoldDB" id="A0A3G1KTA2"/>
<evidence type="ECO:0000313" key="5">
    <source>
        <dbReference type="Proteomes" id="UP000323521"/>
    </source>
</evidence>
<dbReference type="GO" id="GO:0016791">
    <property type="term" value="F:phosphatase activity"/>
    <property type="evidence" value="ECO:0007669"/>
    <property type="project" value="TreeGrafter"/>
</dbReference>
<dbReference type="Proteomes" id="UP000323521">
    <property type="component" value="Chromosome"/>
</dbReference>
<dbReference type="OrthoDB" id="9794086at2"/>
<name>A0A3G1KTA2_FORW1</name>
<dbReference type="KEGG" id="fwa:DCMF_13715"/>
<keyword evidence="2" id="KW-0378">Hydrolase</keyword>
<keyword evidence="1" id="KW-0479">Metal-binding</keyword>
<evidence type="ECO:0000256" key="2">
    <source>
        <dbReference type="ARBA" id="ARBA00022801"/>
    </source>
</evidence>
<evidence type="ECO:0008006" key="6">
    <source>
        <dbReference type="Google" id="ProtNLM"/>
    </source>
</evidence>
<dbReference type="InterPro" id="IPR036412">
    <property type="entry name" value="HAD-like_sf"/>
</dbReference>
<dbReference type="Pfam" id="PF00702">
    <property type="entry name" value="Hydrolase"/>
    <property type="match status" value="1"/>
</dbReference>
<sequence length="219" mass="25438">MLKFLYPKIKWDNIKAVGFDLDGTLYEELEFILQVYKPISRLLAETCLADNKEVYSWMIKRWLEKGSSYHHIFEEVLASYGIKDDPQQQTIAECLEVFREFDPKLCLAERVRILLDIFSEQFELFLITDGSPHLQKAKFRALGLERWFKNKNVGISGAYGKCYEKPATLITQKINLLCSGLHPQDVVFFGDRDVDREFSINAGYQFVKVKLLYAGETSK</sequence>
<protein>
    <recommendedName>
        <fullName evidence="6">HAD family hydrolase</fullName>
    </recommendedName>
</protein>